<feature type="compositionally biased region" description="Low complexity" evidence="1">
    <location>
        <begin position="661"/>
        <end position="675"/>
    </location>
</feature>
<feature type="compositionally biased region" description="Polar residues" evidence="1">
    <location>
        <begin position="1"/>
        <end position="15"/>
    </location>
</feature>
<keyword evidence="2" id="KW-1133">Transmembrane helix</keyword>
<name>A0A067N2J1_BOTB1</name>
<dbReference type="CDD" id="cd00201">
    <property type="entry name" value="WW"/>
    <property type="match status" value="1"/>
</dbReference>
<evidence type="ECO:0000259" key="3">
    <source>
        <dbReference type="PROSITE" id="PS50020"/>
    </source>
</evidence>
<dbReference type="InterPro" id="IPR036020">
    <property type="entry name" value="WW_dom_sf"/>
</dbReference>
<organism evidence="4 5">
    <name type="scientific">Botryobasidium botryosum (strain FD-172 SS1)</name>
    <dbReference type="NCBI Taxonomy" id="930990"/>
    <lineage>
        <taxon>Eukaryota</taxon>
        <taxon>Fungi</taxon>
        <taxon>Dikarya</taxon>
        <taxon>Basidiomycota</taxon>
        <taxon>Agaricomycotina</taxon>
        <taxon>Agaricomycetes</taxon>
        <taxon>Cantharellales</taxon>
        <taxon>Botryobasidiaceae</taxon>
        <taxon>Botryobasidium</taxon>
    </lineage>
</organism>
<proteinExistence type="predicted"/>
<sequence length="675" mass="76535">MDQHNSVLSTPSISSGPPGLTRLDIASAESVSASPNPTPQLAPILLPTTPPRHSRAPTEGTLVGSPTRVSPRQKGGLEQQIFFAEPEEGLGDEAGPSSVTYGDSLRPQYALTPIELKPMDPDGNPRYEDIPDFKEETIVVHPGCRPFMSKRDESLPLGWEEYIHPEGKRYFVNQSRRLATHAIITGRPDTLAQIDQGYEQLHALSRSKRIELPVDHELVIELSRDRKACHYYFAHHKEETVFWLHTVSPLKEFYHDLKSTVQTDHWLHREYWKHIEYFPMHNYRVLDSNPDVRATDALRCGMVDHMTSPGSTFPLNATECATQIDALRSSKLASDPVSKGHRVWIVARIWWNIVHARIKNYHGHDCARVDRFQVVRRGPEENIFLRILQWFSFIVLFNAPNAHHRRLQQLYLERIVYREQWRKLAGHLIQEWTDTSLLATVLWTADMAFLAINDINVPAQLGSLISTALALGSIITALLQIRQHRGRTDVASEEVADYLHRIEGRIFGLLPLAINYALPYALLIWSVAFFGLAILFYSARFWYLETGKATILCMAIMVTTPVVWTTFFAWTSSFTGLIPKWEWRPVASRLPRPEKIRETLRRMSTFQVETFSGLVRQRKKTSGEMVESGTASVETVETIQMAGKAGKAGKIGMRENPSRMSQSSVASGSTSTTVR</sequence>
<protein>
    <recommendedName>
        <fullName evidence="3">WW domain-containing protein</fullName>
    </recommendedName>
</protein>
<keyword evidence="5" id="KW-1185">Reference proteome</keyword>
<dbReference type="PROSITE" id="PS50020">
    <property type="entry name" value="WW_DOMAIN_2"/>
    <property type="match status" value="1"/>
</dbReference>
<evidence type="ECO:0000256" key="1">
    <source>
        <dbReference type="SAM" id="MobiDB-lite"/>
    </source>
</evidence>
<evidence type="ECO:0000313" key="5">
    <source>
        <dbReference type="Proteomes" id="UP000027195"/>
    </source>
</evidence>
<evidence type="ECO:0000313" key="4">
    <source>
        <dbReference type="EMBL" id="KDQ18317.1"/>
    </source>
</evidence>
<keyword evidence="2" id="KW-0812">Transmembrane</keyword>
<dbReference type="AlphaFoldDB" id="A0A067N2J1"/>
<dbReference type="SUPFAM" id="SSF51045">
    <property type="entry name" value="WW domain"/>
    <property type="match status" value="1"/>
</dbReference>
<dbReference type="EMBL" id="KL198021">
    <property type="protein sequence ID" value="KDQ18317.1"/>
    <property type="molecule type" value="Genomic_DNA"/>
</dbReference>
<dbReference type="OrthoDB" id="2657661at2759"/>
<reference evidence="5" key="1">
    <citation type="journal article" date="2014" name="Proc. Natl. Acad. Sci. U.S.A.">
        <title>Extensive sampling of basidiomycete genomes demonstrates inadequacy of the white-rot/brown-rot paradigm for wood decay fungi.</title>
        <authorList>
            <person name="Riley R."/>
            <person name="Salamov A.A."/>
            <person name="Brown D.W."/>
            <person name="Nagy L.G."/>
            <person name="Floudas D."/>
            <person name="Held B.W."/>
            <person name="Levasseur A."/>
            <person name="Lombard V."/>
            <person name="Morin E."/>
            <person name="Otillar R."/>
            <person name="Lindquist E.A."/>
            <person name="Sun H."/>
            <person name="LaButti K.M."/>
            <person name="Schmutz J."/>
            <person name="Jabbour D."/>
            <person name="Luo H."/>
            <person name="Baker S.E."/>
            <person name="Pisabarro A.G."/>
            <person name="Walton J.D."/>
            <person name="Blanchette R.A."/>
            <person name="Henrissat B."/>
            <person name="Martin F."/>
            <person name="Cullen D."/>
            <person name="Hibbett D.S."/>
            <person name="Grigoriev I.V."/>
        </authorList>
    </citation>
    <scope>NUCLEOTIDE SEQUENCE [LARGE SCALE GENOMIC DNA]</scope>
    <source>
        <strain evidence="5">FD-172 SS1</strain>
    </source>
</reference>
<dbReference type="InParanoid" id="A0A067N2J1"/>
<dbReference type="Gene3D" id="2.20.70.10">
    <property type="match status" value="1"/>
</dbReference>
<feature type="transmembrane region" description="Helical" evidence="2">
    <location>
        <begin position="549"/>
        <end position="570"/>
    </location>
</feature>
<dbReference type="HOGENOM" id="CLU_015091_3_3_1"/>
<dbReference type="Proteomes" id="UP000027195">
    <property type="component" value="Unassembled WGS sequence"/>
</dbReference>
<feature type="region of interest" description="Disordered" evidence="1">
    <location>
        <begin position="1"/>
        <end position="74"/>
    </location>
</feature>
<keyword evidence="2" id="KW-0472">Membrane</keyword>
<dbReference type="STRING" id="930990.A0A067N2J1"/>
<evidence type="ECO:0000256" key="2">
    <source>
        <dbReference type="SAM" id="Phobius"/>
    </source>
</evidence>
<feature type="transmembrane region" description="Helical" evidence="2">
    <location>
        <begin position="509"/>
        <end position="537"/>
    </location>
</feature>
<dbReference type="InterPro" id="IPR001202">
    <property type="entry name" value="WW_dom"/>
</dbReference>
<gene>
    <name evidence="4" type="ORF">BOTBODRAFT_28734</name>
</gene>
<accession>A0A067N2J1</accession>
<feature type="domain" description="WW" evidence="3">
    <location>
        <begin position="153"/>
        <end position="177"/>
    </location>
</feature>
<feature type="region of interest" description="Disordered" evidence="1">
    <location>
        <begin position="644"/>
        <end position="675"/>
    </location>
</feature>